<dbReference type="EMBL" id="CP006682">
    <property type="protein sequence ID" value="AHB36148.1"/>
    <property type="molecule type" value="Genomic_DNA"/>
</dbReference>
<dbReference type="InterPro" id="IPR027417">
    <property type="entry name" value="P-loop_NTPase"/>
</dbReference>
<keyword evidence="3 8" id="KW-0547">Nucleotide-binding</keyword>
<dbReference type="HAMAP" id="MF_00238">
    <property type="entry name" value="Cytidyl_kinase_type1"/>
    <property type="match status" value="1"/>
</dbReference>
<evidence type="ECO:0000256" key="1">
    <source>
        <dbReference type="ARBA" id="ARBA00009427"/>
    </source>
</evidence>
<reference evidence="10 11" key="1">
    <citation type="journal article" date="2014" name="Genome Announc.">
        <title>Complete Genome Sequence of Spiroplasma apis B31T (ATCC 33834), a Bacterium Associated with May Disease of Honeybees (Apis mellifera).</title>
        <authorList>
            <person name="Ku C."/>
            <person name="Lo W.S."/>
            <person name="Chen L.L."/>
            <person name="Kuo C.H."/>
        </authorList>
    </citation>
    <scope>NUCLEOTIDE SEQUENCE [LARGE SCALE GENOMIC DNA]</scope>
    <source>
        <strain evidence="10">B31</strain>
    </source>
</reference>
<name>V5RI62_SPIAP</name>
<dbReference type="RefSeq" id="WP_023789082.1">
    <property type="nucleotide sequence ID" value="NC_022998.1"/>
</dbReference>
<keyword evidence="5 8" id="KW-0067">ATP-binding</keyword>
<proteinExistence type="inferred from homology"/>
<dbReference type="PATRIC" id="fig|1276258.3.peg.297"/>
<comment type="similarity">
    <text evidence="1 8">Belongs to the cytidylate kinase family. Type 1 subfamily.</text>
</comment>
<dbReference type="InterPro" id="IPR003136">
    <property type="entry name" value="Cytidylate_kin"/>
</dbReference>
<evidence type="ECO:0000256" key="6">
    <source>
        <dbReference type="ARBA" id="ARBA00047615"/>
    </source>
</evidence>
<dbReference type="GO" id="GO:0005737">
    <property type="term" value="C:cytoplasm"/>
    <property type="evidence" value="ECO:0007669"/>
    <property type="project" value="UniProtKB-SubCell"/>
</dbReference>
<dbReference type="Gene3D" id="3.40.50.300">
    <property type="entry name" value="P-loop containing nucleotide triphosphate hydrolases"/>
    <property type="match status" value="1"/>
</dbReference>
<comment type="subcellular location">
    <subcellularLocation>
        <location evidence="8">Cytoplasm</location>
    </subcellularLocation>
</comment>
<evidence type="ECO:0000313" key="11">
    <source>
        <dbReference type="Proteomes" id="UP000018550"/>
    </source>
</evidence>
<evidence type="ECO:0000256" key="7">
    <source>
        <dbReference type="ARBA" id="ARBA00048478"/>
    </source>
</evidence>
<keyword evidence="4 8" id="KW-0418">Kinase</keyword>
<dbReference type="KEGG" id="sapi:SAPIS_v1c03020"/>
<feature type="domain" description="Cytidylate kinase" evidence="9">
    <location>
        <begin position="7"/>
        <end position="218"/>
    </location>
</feature>
<evidence type="ECO:0000259" key="9">
    <source>
        <dbReference type="Pfam" id="PF02224"/>
    </source>
</evidence>
<evidence type="ECO:0000256" key="8">
    <source>
        <dbReference type="HAMAP-Rule" id="MF_00238"/>
    </source>
</evidence>
<evidence type="ECO:0000256" key="3">
    <source>
        <dbReference type="ARBA" id="ARBA00022741"/>
    </source>
</evidence>
<dbReference type="GO" id="GO:0036431">
    <property type="term" value="F:dCMP kinase activity"/>
    <property type="evidence" value="ECO:0007669"/>
    <property type="project" value="InterPro"/>
</dbReference>
<dbReference type="OrthoDB" id="9807434at2"/>
<feature type="binding site" evidence="8">
    <location>
        <begin position="11"/>
        <end position="19"/>
    </location>
    <ligand>
        <name>ATP</name>
        <dbReference type="ChEBI" id="CHEBI:30616"/>
    </ligand>
</feature>
<dbReference type="Pfam" id="PF02224">
    <property type="entry name" value="Cytidylate_kin"/>
    <property type="match status" value="1"/>
</dbReference>
<dbReference type="GO" id="GO:0006220">
    <property type="term" value="P:pyrimidine nucleotide metabolic process"/>
    <property type="evidence" value="ECO:0007669"/>
    <property type="project" value="UniProtKB-UniRule"/>
</dbReference>
<dbReference type="STRING" id="1276258.SAPIS_v1c03020"/>
<protein>
    <recommendedName>
        <fullName evidence="8">Cytidylate kinase</fullName>
        <shortName evidence="8">CK</shortName>
        <ecNumber evidence="8">2.7.4.25</ecNumber>
    </recommendedName>
    <alternativeName>
        <fullName evidence="8">Cytidine monophosphate kinase</fullName>
        <shortName evidence="8">CMP kinase</shortName>
    </alternativeName>
</protein>
<comment type="catalytic activity">
    <reaction evidence="7 8">
        <text>CMP + ATP = CDP + ADP</text>
        <dbReference type="Rhea" id="RHEA:11600"/>
        <dbReference type="ChEBI" id="CHEBI:30616"/>
        <dbReference type="ChEBI" id="CHEBI:58069"/>
        <dbReference type="ChEBI" id="CHEBI:60377"/>
        <dbReference type="ChEBI" id="CHEBI:456216"/>
        <dbReference type="EC" id="2.7.4.25"/>
    </reaction>
</comment>
<sequence>MQTNFNIAVDGTAGSGKSSVMSLVAEKIGFKFIDTGLMYRAFTKWCLQNNVNFSKKDQIIELLKKLNSVDIDGSSIKINENDYSQYINDYDVVENIKYIATISEVREKMVFLQKQMVENGRNIMVGRDITTVVLPKADLKIYFDCSPEARAQRRMEQNKKNNLSGVDYNILLNQIKARDESDMNREVGALKIAKDAWVIDTSDLAFNEVVDKVLKHIHSIKQERG</sequence>
<evidence type="ECO:0000313" key="10">
    <source>
        <dbReference type="EMBL" id="AHB36148.1"/>
    </source>
</evidence>
<evidence type="ECO:0000256" key="4">
    <source>
        <dbReference type="ARBA" id="ARBA00022777"/>
    </source>
</evidence>
<gene>
    <name evidence="8 10" type="primary">cmk</name>
    <name evidence="10" type="ORF">SAPIS_v1c03020</name>
</gene>
<accession>V5RI62</accession>
<comment type="catalytic activity">
    <reaction evidence="6 8">
        <text>dCMP + ATP = dCDP + ADP</text>
        <dbReference type="Rhea" id="RHEA:25094"/>
        <dbReference type="ChEBI" id="CHEBI:30616"/>
        <dbReference type="ChEBI" id="CHEBI:57566"/>
        <dbReference type="ChEBI" id="CHEBI:58593"/>
        <dbReference type="ChEBI" id="CHEBI:456216"/>
        <dbReference type="EC" id="2.7.4.25"/>
    </reaction>
</comment>
<dbReference type="HOGENOM" id="CLU_079959_0_2_14"/>
<dbReference type="GO" id="GO:0005524">
    <property type="term" value="F:ATP binding"/>
    <property type="evidence" value="ECO:0007669"/>
    <property type="project" value="UniProtKB-UniRule"/>
</dbReference>
<dbReference type="AlphaFoldDB" id="V5RI62"/>
<dbReference type="Proteomes" id="UP000018550">
    <property type="component" value="Chromosome"/>
</dbReference>
<keyword evidence="8" id="KW-0963">Cytoplasm</keyword>
<dbReference type="NCBIfam" id="TIGR00017">
    <property type="entry name" value="cmk"/>
    <property type="match status" value="1"/>
</dbReference>
<evidence type="ECO:0000256" key="5">
    <source>
        <dbReference type="ARBA" id="ARBA00022840"/>
    </source>
</evidence>
<evidence type="ECO:0000256" key="2">
    <source>
        <dbReference type="ARBA" id="ARBA00022679"/>
    </source>
</evidence>
<dbReference type="CDD" id="cd02020">
    <property type="entry name" value="CMPK"/>
    <property type="match status" value="1"/>
</dbReference>
<dbReference type="InterPro" id="IPR011994">
    <property type="entry name" value="Cytidylate_kinase_dom"/>
</dbReference>
<dbReference type="eggNOG" id="COG0283">
    <property type="taxonomic scope" value="Bacteria"/>
</dbReference>
<keyword evidence="11" id="KW-1185">Reference proteome</keyword>
<dbReference type="SUPFAM" id="SSF52540">
    <property type="entry name" value="P-loop containing nucleoside triphosphate hydrolases"/>
    <property type="match status" value="1"/>
</dbReference>
<keyword evidence="2 8" id="KW-0808">Transferase</keyword>
<dbReference type="EC" id="2.7.4.25" evidence="8"/>
<organism evidence="10 11">
    <name type="scientific">Spiroplasma apis B31</name>
    <dbReference type="NCBI Taxonomy" id="1276258"/>
    <lineage>
        <taxon>Bacteria</taxon>
        <taxon>Bacillati</taxon>
        <taxon>Mycoplasmatota</taxon>
        <taxon>Mollicutes</taxon>
        <taxon>Entomoplasmatales</taxon>
        <taxon>Spiroplasmataceae</taxon>
        <taxon>Spiroplasma</taxon>
    </lineage>
</organism>
<dbReference type="GO" id="GO:0036430">
    <property type="term" value="F:CMP kinase activity"/>
    <property type="evidence" value="ECO:0007669"/>
    <property type="project" value="RHEA"/>
</dbReference>